<dbReference type="KEGG" id="cfer:D4Z93_11780"/>
<dbReference type="PANTHER" id="PTHR39209:SF2">
    <property type="entry name" value="CYTOPLASMIC PROTEIN"/>
    <property type="match status" value="1"/>
</dbReference>
<dbReference type="Proteomes" id="UP000266301">
    <property type="component" value="Chromosome"/>
</dbReference>
<dbReference type="GO" id="GO:0004826">
    <property type="term" value="F:phenylalanine-tRNA ligase activity"/>
    <property type="evidence" value="ECO:0007669"/>
    <property type="project" value="InterPro"/>
</dbReference>
<dbReference type="SMART" id="SM00873">
    <property type="entry name" value="B3_4"/>
    <property type="match status" value="1"/>
</dbReference>
<feature type="domain" description="B3/B4 tRNA-binding" evidence="1">
    <location>
        <begin position="62"/>
        <end position="210"/>
    </location>
</feature>
<dbReference type="AlphaFoldDB" id="A0A386H663"/>
<dbReference type="RefSeq" id="WP_119973751.1">
    <property type="nucleotide sequence ID" value="NZ_CP032416.1"/>
</dbReference>
<keyword evidence="3" id="KW-1185">Reference proteome</keyword>
<sequence>MIDIKIDDRFKDMCKEVSLGYIYAKVKVSDSPDELLKELQNACDELNNNFSITDVSKIPQIKYGRNVYKTTGKDPSRYRLAAEALVRRVLKGKGIYNVNNIVDINNLISLKYFYSIGTYDLDKLKEPVLFTVGDEGDSYNGIGRGSINLSNLPVMSDSIGKFGSPTIDSERTMVTKDTRNMLMCLFFFKYTDDDAKYLEYISELLKKYASAEIIETKIIK</sequence>
<dbReference type="PANTHER" id="PTHR39209">
    <property type="match status" value="1"/>
</dbReference>
<proteinExistence type="predicted"/>
<dbReference type="EMBL" id="CP032416">
    <property type="protein sequence ID" value="AYD41156.1"/>
    <property type="molecule type" value="Genomic_DNA"/>
</dbReference>
<reference evidence="2 3" key="1">
    <citation type="journal article" date="2019" name="Int. J. Syst. Evol. Microbiol.">
        <title>Clostridium fermenticellae sp. nov., isolated from the mud in a fermentation cellar for the production of the Chinese liquor, baijiu.</title>
        <authorList>
            <person name="Xu P.X."/>
            <person name="Chai L.J."/>
            <person name="Qiu T."/>
            <person name="Zhang X.J."/>
            <person name="Lu Z.M."/>
            <person name="Xiao C."/>
            <person name="Wang S.T."/>
            <person name="Shen C.H."/>
            <person name="Shi J.S."/>
            <person name="Xu Z.H."/>
        </authorList>
    </citation>
    <scope>NUCLEOTIDE SEQUENCE [LARGE SCALE GENOMIC DNA]</scope>
    <source>
        <strain evidence="2 3">JN500901</strain>
    </source>
</reference>
<dbReference type="InterPro" id="IPR005146">
    <property type="entry name" value="B3/B4_tRNA-bd"/>
</dbReference>
<dbReference type="SUPFAM" id="SSF56037">
    <property type="entry name" value="PheT/TilS domain"/>
    <property type="match status" value="1"/>
</dbReference>
<organism evidence="2 3">
    <name type="scientific">Clostridium fermenticellae</name>
    <dbReference type="NCBI Taxonomy" id="2068654"/>
    <lineage>
        <taxon>Bacteria</taxon>
        <taxon>Bacillati</taxon>
        <taxon>Bacillota</taxon>
        <taxon>Clostridia</taxon>
        <taxon>Eubacteriales</taxon>
        <taxon>Clostridiaceae</taxon>
        <taxon>Clostridium</taxon>
    </lineage>
</organism>
<dbReference type="GO" id="GO:0003723">
    <property type="term" value="F:RNA binding"/>
    <property type="evidence" value="ECO:0007669"/>
    <property type="project" value="InterPro"/>
</dbReference>
<dbReference type="Gene3D" id="3.50.40.10">
    <property type="entry name" value="Phenylalanyl-trna Synthetase, Chain B, domain 3"/>
    <property type="match status" value="1"/>
</dbReference>
<accession>A0A386H663</accession>
<dbReference type="InterPro" id="IPR020825">
    <property type="entry name" value="Phe-tRNA_synthase-like_B3/B4"/>
</dbReference>
<evidence type="ECO:0000313" key="2">
    <source>
        <dbReference type="EMBL" id="AYD41156.1"/>
    </source>
</evidence>
<dbReference type="OrthoDB" id="9789812at2"/>
<name>A0A386H663_9CLOT</name>
<gene>
    <name evidence="2" type="ORF">D4Z93_11780</name>
</gene>
<evidence type="ECO:0000259" key="1">
    <source>
        <dbReference type="SMART" id="SM00873"/>
    </source>
</evidence>
<protein>
    <recommendedName>
        <fullName evidence="1">B3/B4 tRNA-binding domain-containing protein</fullName>
    </recommendedName>
</protein>
<evidence type="ECO:0000313" key="3">
    <source>
        <dbReference type="Proteomes" id="UP000266301"/>
    </source>
</evidence>
<dbReference type="Pfam" id="PF03483">
    <property type="entry name" value="B3_4"/>
    <property type="match status" value="1"/>
</dbReference>